<dbReference type="GO" id="GO:0005829">
    <property type="term" value="C:cytosol"/>
    <property type="evidence" value="ECO:0007669"/>
    <property type="project" value="TreeGrafter"/>
</dbReference>
<dbReference type="CDD" id="cd00156">
    <property type="entry name" value="REC"/>
    <property type="match status" value="1"/>
</dbReference>
<evidence type="ECO:0000259" key="6">
    <source>
        <dbReference type="PROSITE" id="PS50110"/>
    </source>
</evidence>
<dbReference type="Gene3D" id="6.10.250.690">
    <property type="match status" value="1"/>
</dbReference>
<evidence type="ECO:0000259" key="7">
    <source>
        <dbReference type="PROSITE" id="PS51755"/>
    </source>
</evidence>
<evidence type="ECO:0000256" key="2">
    <source>
        <dbReference type="ARBA" id="ARBA00023125"/>
    </source>
</evidence>
<dbReference type="OrthoDB" id="9775518at2"/>
<comment type="caution">
    <text evidence="8">The sequence shown here is derived from an EMBL/GenBank/DDBJ whole genome shotgun (WGS) entry which is preliminary data.</text>
</comment>
<dbReference type="GO" id="GO:0000976">
    <property type="term" value="F:transcription cis-regulatory region binding"/>
    <property type="evidence" value="ECO:0007669"/>
    <property type="project" value="TreeGrafter"/>
</dbReference>
<dbReference type="PROSITE" id="PS50110">
    <property type="entry name" value="RESPONSE_REGULATORY"/>
    <property type="match status" value="1"/>
</dbReference>
<dbReference type="InterPro" id="IPR039420">
    <property type="entry name" value="WalR-like"/>
</dbReference>
<dbReference type="Gene3D" id="3.40.50.2300">
    <property type="match status" value="1"/>
</dbReference>
<dbReference type="InterPro" id="IPR011006">
    <property type="entry name" value="CheY-like_superfamily"/>
</dbReference>
<organism evidence="8 9">
    <name type="scientific">Muricaecibacterium torontonense</name>
    <dbReference type="NCBI Taxonomy" id="3032871"/>
    <lineage>
        <taxon>Bacteria</taxon>
        <taxon>Bacillati</taxon>
        <taxon>Actinomycetota</taxon>
        <taxon>Coriobacteriia</taxon>
        <taxon>Coriobacteriales</taxon>
        <taxon>Atopobiaceae</taxon>
        <taxon>Muricaecibacterium</taxon>
    </lineage>
</organism>
<accession>A0A4S2F1A5</accession>
<dbReference type="InterPro" id="IPR016032">
    <property type="entry name" value="Sig_transdc_resp-reg_C-effctor"/>
</dbReference>
<dbReference type="Pfam" id="PF00486">
    <property type="entry name" value="Trans_reg_C"/>
    <property type="match status" value="1"/>
</dbReference>
<dbReference type="SMART" id="SM00862">
    <property type="entry name" value="Trans_reg_C"/>
    <property type="match status" value="1"/>
</dbReference>
<dbReference type="GO" id="GO:0032993">
    <property type="term" value="C:protein-DNA complex"/>
    <property type="evidence" value="ECO:0007669"/>
    <property type="project" value="TreeGrafter"/>
</dbReference>
<dbReference type="CDD" id="cd00383">
    <property type="entry name" value="trans_reg_C"/>
    <property type="match status" value="1"/>
</dbReference>
<evidence type="ECO:0000256" key="1">
    <source>
        <dbReference type="ARBA" id="ARBA00023015"/>
    </source>
</evidence>
<feature type="domain" description="Response regulatory" evidence="6">
    <location>
        <begin position="42"/>
        <end position="155"/>
    </location>
</feature>
<feature type="DNA-binding region" description="OmpR/PhoB-type" evidence="5">
    <location>
        <begin position="162"/>
        <end position="260"/>
    </location>
</feature>
<evidence type="ECO:0000256" key="3">
    <source>
        <dbReference type="ARBA" id="ARBA00023163"/>
    </source>
</evidence>
<keyword evidence="2 5" id="KW-0238">DNA-binding</keyword>
<dbReference type="PANTHER" id="PTHR48111">
    <property type="entry name" value="REGULATOR OF RPOS"/>
    <property type="match status" value="1"/>
</dbReference>
<dbReference type="SUPFAM" id="SSF46894">
    <property type="entry name" value="C-terminal effector domain of the bipartite response regulators"/>
    <property type="match status" value="1"/>
</dbReference>
<dbReference type="PROSITE" id="PS51755">
    <property type="entry name" value="OMPR_PHOB"/>
    <property type="match status" value="1"/>
</dbReference>
<dbReference type="Pfam" id="PF00072">
    <property type="entry name" value="Response_reg"/>
    <property type="match status" value="1"/>
</dbReference>
<keyword evidence="1" id="KW-0805">Transcription regulation</keyword>
<gene>
    <name evidence="8" type="ORF">E5334_03605</name>
</gene>
<dbReference type="SUPFAM" id="SSF52172">
    <property type="entry name" value="CheY-like"/>
    <property type="match status" value="1"/>
</dbReference>
<dbReference type="Proteomes" id="UP000310263">
    <property type="component" value="Unassembled WGS sequence"/>
</dbReference>
<reference evidence="8 9" key="1">
    <citation type="submission" date="2019-04" db="EMBL/GenBank/DDBJ databases">
        <title>Microbes associate with the intestines of laboratory mice.</title>
        <authorList>
            <person name="Navarre W."/>
            <person name="Wong E."/>
            <person name="Huang K."/>
            <person name="Tropini C."/>
            <person name="Ng K."/>
            <person name="Yu B."/>
        </authorList>
    </citation>
    <scope>NUCLEOTIDE SEQUENCE [LARGE SCALE GENOMIC DNA]</scope>
    <source>
        <strain evidence="8 9">NM07_P-09</strain>
    </source>
</reference>
<protein>
    <submittedName>
        <fullName evidence="8">Response regulator transcription factor</fullName>
    </submittedName>
</protein>
<dbReference type="AlphaFoldDB" id="A0A4S2F1A5"/>
<dbReference type="GO" id="GO:0000156">
    <property type="term" value="F:phosphorelay response regulator activity"/>
    <property type="evidence" value="ECO:0007669"/>
    <property type="project" value="TreeGrafter"/>
</dbReference>
<feature type="domain" description="OmpR/PhoB-type" evidence="7">
    <location>
        <begin position="162"/>
        <end position="260"/>
    </location>
</feature>
<keyword evidence="3" id="KW-0804">Transcription</keyword>
<evidence type="ECO:0000256" key="4">
    <source>
        <dbReference type="PROSITE-ProRule" id="PRU00169"/>
    </source>
</evidence>
<dbReference type="Gene3D" id="1.10.10.10">
    <property type="entry name" value="Winged helix-like DNA-binding domain superfamily/Winged helix DNA-binding domain"/>
    <property type="match status" value="1"/>
</dbReference>
<proteinExistence type="predicted"/>
<evidence type="ECO:0000313" key="8">
    <source>
        <dbReference type="EMBL" id="TGY62515.1"/>
    </source>
</evidence>
<dbReference type="InterPro" id="IPR001789">
    <property type="entry name" value="Sig_transdc_resp-reg_receiver"/>
</dbReference>
<keyword evidence="9" id="KW-1185">Reference proteome</keyword>
<feature type="modified residue" description="4-aspartylphosphate" evidence="4">
    <location>
        <position position="91"/>
    </location>
</feature>
<keyword evidence="4" id="KW-0597">Phosphoprotein</keyword>
<name>A0A4S2F1A5_9ACTN</name>
<dbReference type="InterPro" id="IPR001867">
    <property type="entry name" value="OmpR/PhoB-type_DNA-bd"/>
</dbReference>
<dbReference type="PANTHER" id="PTHR48111:SF67">
    <property type="entry name" value="TRANSCRIPTIONAL REGULATORY PROTEIN TCTD"/>
    <property type="match status" value="1"/>
</dbReference>
<sequence>MRSLYNLSNCKWSSKCVFAPGKHSGLFVCILVYESLGAFMARILYVEDSSATRSIVVRYLEDAGHEVHSFESCADFIDAARTGSFDAAVVDLSLPDAQGQEVLQQLRAISSAPTLVLTGDATEPSFYAGLSLGADAYLVKPASPRVVVAQVHALLRKPESCAQPLSFGSLRWSPADASWVAGATSLSLTPQESQLLQHLVKLQGALVSREELLCELWGYPSGSSSRAVDEALRRLRIKLDHAGSSVGIETLWGRGVRLVVREGSS</sequence>
<evidence type="ECO:0000256" key="5">
    <source>
        <dbReference type="PROSITE-ProRule" id="PRU01091"/>
    </source>
</evidence>
<dbReference type="GO" id="GO:0006355">
    <property type="term" value="P:regulation of DNA-templated transcription"/>
    <property type="evidence" value="ECO:0007669"/>
    <property type="project" value="InterPro"/>
</dbReference>
<dbReference type="EMBL" id="SRYE01000002">
    <property type="protein sequence ID" value="TGY62515.1"/>
    <property type="molecule type" value="Genomic_DNA"/>
</dbReference>
<dbReference type="SMART" id="SM00448">
    <property type="entry name" value="REC"/>
    <property type="match status" value="1"/>
</dbReference>
<dbReference type="InterPro" id="IPR036388">
    <property type="entry name" value="WH-like_DNA-bd_sf"/>
</dbReference>
<evidence type="ECO:0000313" key="9">
    <source>
        <dbReference type="Proteomes" id="UP000310263"/>
    </source>
</evidence>